<protein>
    <submittedName>
        <fullName evidence="1">Uncharacterized protein</fullName>
    </submittedName>
</protein>
<dbReference type="AlphaFoldDB" id="A0A0S3UKA0"/>
<accession>A0A0S3UKA0</accession>
<organism evidence="1 2">
    <name type="scientific">Prevotella intermedia</name>
    <dbReference type="NCBI Taxonomy" id="28131"/>
    <lineage>
        <taxon>Bacteria</taxon>
        <taxon>Pseudomonadati</taxon>
        <taxon>Bacteroidota</taxon>
        <taxon>Bacteroidia</taxon>
        <taxon>Bacteroidales</taxon>
        <taxon>Prevotellaceae</taxon>
        <taxon>Prevotella</taxon>
    </lineage>
</organism>
<sequence>MNDAVTIIVGAGAVLDFDHKGIFPSVKNITDEVLKLSIQKVDGGERPLLLEINDYIVGKLNQVGRPEVNRFIPPQLNFENLLHVIEMCISYSSCWHKEYISWLALPEFGTLIQPNDFLKDLQTYDYIRAADELQKTVMNIVNQYDAAFNEDKLAEQWYRDFWKSMSGRSNIFNLNYDNTIENSLDEYEDGFPSIKDEEDYSHFSAKRYYENRRGVSTIAHLHGQILFSEAKEYPFDYSIRDMVKNRDYQTACKNRIGGQLPPSNQAKEEYLQPVIVSGSRKTEKMIFAPNNVYLSDLARKVIENNRLMIIGYSFGDLYLNEILGLGMDAHGDDFRVVIIDKFPSYISSYTSWFQHLIHECNPQKYTFVSKITKDRLFIEIGQKEFPLIVGEFGVPVVSTNGKLMMCINGFKDAVLNHKETMLEFLGV</sequence>
<evidence type="ECO:0000313" key="2">
    <source>
        <dbReference type="Proteomes" id="UP000217431"/>
    </source>
</evidence>
<dbReference type="Proteomes" id="UP000217431">
    <property type="component" value="Chromosome I"/>
</dbReference>
<evidence type="ECO:0000313" key="1">
    <source>
        <dbReference type="EMBL" id="BAU17948.1"/>
    </source>
</evidence>
<dbReference type="Pfam" id="PF13289">
    <property type="entry name" value="SIR2_2"/>
    <property type="match status" value="1"/>
</dbReference>
<dbReference type="RefSeq" id="WP_232510345.1">
    <property type="nucleotide sequence ID" value="NZ_AP014597.1"/>
</dbReference>
<proteinExistence type="predicted"/>
<dbReference type="EMBL" id="AP014597">
    <property type="protein sequence ID" value="BAU17948.1"/>
    <property type="molecule type" value="Genomic_DNA"/>
</dbReference>
<gene>
    <name evidence="1" type="ORF">PIOMA14_I_1440</name>
</gene>
<reference evidence="1 2" key="1">
    <citation type="journal article" date="2016" name="DNA Res.">
        <title>The complete genome sequencing of Prevotella intermedia strain OMA14 and a subsequent fine-scale, intra-species genomic comparison reveal an unusual amplification of conjugative and mobile transposons and identify a novel Prevotella-lineage-specific repeat.</title>
        <authorList>
            <person name="Naito M."/>
            <person name="Ogura Y."/>
            <person name="Itoh T."/>
            <person name="Shoji M."/>
            <person name="Okamoto M."/>
            <person name="Hayashi T."/>
            <person name="Nakayama K."/>
        </authorList>
    </citation>
    <scope>NUCLEOTIDE SEQUENCE [LARGE SCALE GENOMIC DNA]</scope>
    <source>
        <strain evidence="1 2">OMA14</strain>
    </source>
</reference>
<name>A0A0S3UKA0_PREIN</name>